<dbReference type="GeneID" id="106459324"/>
<sequence length="167" mass="18359">MSDTPTGSPSVVRKVRTTQGLWPPRGSSVQDLPKTGFSPGWIREGQGKRFTWPPPKAGDSREGGRSTSMMPQGNVANCWNPASSQEDSGPSPFPPQSSLPAHHAKHIAWPPPPAQHRSYNIFTKPNRQLRSFDELVTQHASIAVPPTYHAPPGTQHVEFEYSEDEES</sequence>
<name>A0ABM1B431_LIMPO</name>
<evidence type="ECO:0000313" key="3">
    <source>
        <dbReference type="RefSeq" id="XP_013774399.1"/>
    </source>
</evidence>
<proteinExistence type="predicted"/>
<feature type="region of interest" description="Disordered" evidence="1">
    <location>
        <begin position="1"/>
        <end position="119"/>
    </location>
</feature>
<feature type="compositionally biased region" description="Polar residues" evidence="1">
    <location>
        <begin position="65"/>
        <end position="88"/>
    </location>
</feature>
<evidence type="ECO:0000313" key="2">
    <source>
        <dbReference type="Proteomes" id="UP000694941"/>
    </source>
</evidence>
<gene>
    <name evidence="3" type="primary">LOC106459324</name>
</gene>
<dbReference type="Proteomes" id="UP000694941">
    <property type="component" value="Unplaced"/>
</dbReference>
<dbReference type="RefSeq" id="XP_013774399.1">
    <property type="nucleotide sequence ID" value="XM_013918945.2"/>
</dbReference>
<protein>
    <submittedName>
        <fullName evidence="3">Uncharacterized protein LOC106459324</fullName>
    </submittedName>
</protein>
<accession>A0ABM1B431</accession>
<reference evidence="3" key="1">
    <citation type="submission" date="2025-08" db="UniProtKB">
        <authorList>
            <consortium name="RefSeq"/>
        </authorList>
    </citation>
    <scope>IDENTIFICATION</scope>
    <source>
        <tissue evidence="3">Muscle</tissue>
    </source>
</reference>
<keyword evidence="2" id="KW-1185">Reference proteome</keyword>
<organism evidence="2 3">
    <name type="scientific">Limulus polyphemus</name>
    <name type="common">Atlantic horseshoe crab</name>
    <dbReference type="NCBI Taxonomy" id="6850"/>
    <lineage>
        <taxon>Eukaryota</taxon>
        <taxon>Metazoa</taxon>
        <taxon>Ecdysozoa</taxon>
        <taxon>Arthropoda</taxon>
        <taxon>Chelicerata</taxon>
        <taxon>Merostomata</taxon>
        <taxon>Xiphosura</taxon>
        <taxon>Limulidae</taxon>
        <taxon>Limulus</taxon>
    </lineage>
</organism>
<evidence type="ECO:0000256" key="1">
    <source>
        <dbReference type="SAM" id="MobiDB-lite"/>
    </source>
</evidence>